<protein>
    <recommendedName>
        <fullName evidence="4">2-phosphoxylose phosphatase 1</fullName>
    </recommendedName>
    <alternativeName>
        <fullName evidence="5">Acid phosphatase-like protein 2</fullName>
    </alternativeName>
</protein>
<dbReference type="AlphaFoldDB" id="A0A5K3F2Y1"/>
<feature type="transmembrane region" description="Helical" evidence="6">
    <location>
        <begin position="7"/>
        <end position="25"/>
    </location>
</feature>
<dbReference type="Gene3D" id="3.40.50.1240">
    <property type="entry name" value="Phosphoglycerate mutase-like"/>
    <property type="match status" value="1"/>
</dbReference>
<dbReference type="GO" id="GO:0016791">
    <property type="term" value="F:phosphatase activity"/>
    <property type="evidence" value="ECO:0007669"/>
    <property type="project" value="TreeGrafter"/>
</dbReference>
<evidence type="ECO:0000256" key="2">
    <source>
        <dbReference type="ARBA" id="ARBA00022801"/>
    </source>
</evidence>
<evidence type="ECO:0000256" key="6">
    <source>
        <dbReference type="SAM" id="Phobius"/>
    </source>
</evidence>
<reference evidence="7" key="1">
    <citation type="submission" date="2019-11" db="UniProtKB">
        <authorList>
            <consortium name="WormBaseParasite"/>
        </authorList>
    </citation>
    <scope>IDENTIFICATION</scope>
</reference>
<accession>A0A5K3F2Y1</accession>
<comment type="catalytic activity">
    <reaction evidence="3">
        <text>3-O-[beta-D-GlcA-(1-&gt;3)-beta-D-Gal-(1-&gt;3)-beta-D-Gal-(1-&gt;4)-beta-D-2-O-P-Xyl]-L-seryl-[protein] + H2O = 3-O-(beta-D-GlcA-(1-&gt;3)-beta-D-Gal-(1-&gt;3)-beta-D-Gal-(1-&gt;4)-beta-D-Xyl)-L-seryl-[protein] + phosphate</text>
        <dbReference type="Rhea" id="RHEA:56512"/>
        <dbReference type="Rhea" id="RHEA-COMP:12573"/>
        <dbReference type="Rhea" id="RHEA-COMP:14559"/>
        <dbReference type="ChEBI" id="CHEBI:15377"/>
        <dbReference type="ChEBI" id="CHEBI:43474"/>
        <dbReference type="ChEBI" id="CHEBI:132093"/>
        <dbReference type="ChEBI" id="CHEBI:140495"/>
    </reaction>
</comment>
<dbReference type="InterPro" id="IPR000560">
    <property type="entry name" value="His_Pase_clade-2"/>
</dbReference>
<proteinExistence type="inferred from homology"/>
<organism evidence="7">
    <name type="scientific">Mesocestoides corti</name>
    <name type="common">Flatworm</name>
    <dbReference type="NCBI Taxonomy" id="53468"/>
    <lineage>
        <taxon>Eukaryota</taxon>
        <taxon>Metazoa</taxon>
        <taxon>Spiralia</taxon>
        <taxon>Lophotrochozoa</taxon>
        <taxon>Platyhelminthes</taxon>
        <taxon>Cestoda</taxon>
        <taxon>Eucestoda</taxon>
        <taxon>Cyclophyllidea</taxon>
        <taxon>Mesocestoididae</taxon>
        <taxon>Mesocestoides</taxon>
    </lineage>
</organism>
<dbReference type="CDD" id="cd07061">
    <property type="entry name" value="HP_HAP_like"/>
    <property type="match status" value="1"/>
</dbReference>
<sequence length="487" mass="55039">MCVRDRFYRLCFIITVGVCLYKLLFSRSTHVVVHLKGIASLSKINLKLVQVQVFFRHGARTPLHYIKSSLADCVWTPDSTKDAPETVIPIEHVDIFDQTPVDEDTVDLTYKPYKLPGGESIGMLTTVGQKELYQLGIRLRKEYAGADNLISDPVNLAEIQVRSTRVGRNIKSLRSLIAGMTEGHVEKPLVIPTMRFEEDVLFPNTQTCPWLKKMFIEGTEELKTCPGLSTLKKKLREALRVDHLIDELEDEEGKESRDCQVYYVRDDYIARKHNNFPLPPTLSALDPEVDHFSAVELLSELLGARRNWTANLDVNIGPVLHIILSKIRAYADIPPLQLMAVHDSTLLPLLCALDCCDEIWPPFGADIIFEIYSQTSGSSVSEFLGPVKDTNFTSNDNIDSKIDWTTDILDNLWVRVRYLGKGQPLASLWNLPESVHRMTGSNEFIPLRYVVQKLTPFALSLTDYRIKCQSLMDDAEPAGKIHGAKNL</sequence>
<keyword evidence="2" id="KW-0378">Hydrolase</keyword>
<evidence type="ECO:0000256" key="5">
    <source>
        <dbReference type="ARBA" id="ARBA00041499"/>
    </source>
</evidence>
<dbReference type="InterPro" id="IPR050645">
    <property type="entry name" value="Histidine_acid_phosphatase"/>
</dbReference>
<dbReference type="PANTHER" id="PTHR11567:SF110">
    <property type="entry name" value="2-PHOSPHOXYLOSE PHOSPHATASE 1"/>
    <property type="match status" value="1"/>
</dbReference>
<keyword evidence="6" id="KW-1133">Transmembrane helix</keyword>
<dbReference type="SUPFAM" id="SSF53254">
    <property type="entry name" value="Phosphoglycerate mutase-like"/>
    <property type="match status" value="1"/>
</dbReference>
<dbReference type="Pfam" id="PF00328">
    <property type="entry name" value="His_Phos_2"/>
    <property type="match status" value="1"/>
</dbReference>
<evidence type="ECO:0000256" key="4">
    <source>
        <dbReference type="ARBA" id="ARBA00040357"/>
    </source>
</evidence>
<evidence type="ECO:0000256" key="1">
    <source>
        <dbReference type="ARBA" id="ARBA00005375"/>
    </source>
</evidence>
<keyword evidence="6" id="KW-0472">Membrane</keyword>
<dbReference type="InterPro" id="IPR029033">
    <property type="entry name" value="His_PPase_superfam"/>
</dbReference>
<name>A0A5K3F2Y1_MESCO</name>
<evidence type="ECO:0000256" key="3">
    <source>
        <dbReference type="ARBA" id="ARBA00036311"/>
    </source>
</evidence>
<comment type="similarity">
    <text evidence="1">Belongs to the histidine acid phosphatase family.</text>
</comment>
<dbReference type="WBParaSite" id="MCU_005017-RB">
    <property type="protein sequence ID" value="MCU_005017-RB"/>
    <property type="gene ID" value="MCU_005017"/>
</dbReference>
<dbReference type="PANTHER" id="PTHR11567">
    <property type="entry name" value="ACID PHOSPHATASE-RELATED"/>
    <property type="match status" value="1"/>
</dbReference>
<keyword evidence="6" id="KW-0812">Transmembrane</keyword>
<evidence type="ECO:0000313" key="7">
    <source>
        <dbReference type="WBParaSite" id="MCU_005017-RB"/>
    </source>
</evidence>